<proteinExistence type="predicted"/>
<dbReference type="EMBL" id="GECZ01026139">
    <property type="protein sequence ID" value="JAS43630.1"/>
    <property type="molecule type" value="Transcribed_RNA"/>
</dbReference>
<feature type="transmembrane region" description="Helical" evidence="5">
    <location>
        <begin position="416"/>
        <end position="437"/>
    </location>
</feature>
<organism evidence="8">
    <name type="scientific">Cuerna arida</name>
    <dbReference type="NCBI Taxonomy" id="1464854"/>
    <lineage>
        <taxon>Eukaryota</taxon>
        <taxon>Metazoa</taxon>
        <taxon>Ecdysozoa</taxon>
        <taxon>Arthropoda</taxon>
        <taxon>Hexapoda</taxon>
        <taxon>Insecta</taxon>
        <taxon>Pterygota</taxon>
        <taxon>Neoptera</taxon>
        <taxon>Paraneoptera</taxon>
        <taxon>Hemiptera</taxon>
        <taxon>Auchenorrhyncha</taxon>
        <taxon>Membracoidea</taxon>
        <taxon>Cicadellidae</taxon>
        <taxon>Cicadellinae</taxon>
        <taxon>Proconiini</taxon>
        <taxon>Cuerna</taxon>
    </lineage>
</organism>
<feature type="transmembrane region" description="Helical" evidence="5">
    <location>
        <begin position="297"/>
        <end position="319"/>
    </location>
</feature>
<evidence type="ECO:0000256" key="6">
    <source>
        <dbReference type="SAM" id="SignalP"/>
    </source>
</evidence>
<keyword evidence="4 5" id="KW-0472">Membrane</keyword>
<protein>
    <recommendedName>
        <fullName evidence="7">G-protein coupled receptors family 2 profile 2 domain-containing protein</fullName>
    </recommendedName>
</protein>
<feature type="transmembrane region" description="Helical" evidence="5">
    <location>
        <begin position="194"/>
        <end position="211"/>
    </location>
</feature>
<evidence type="ECO:0000256" key="5">
    <source>
        <dbReference type="SAM" id="Phobius"/>
    </source>
</evidence>
<dbReference type="PROSITE" id="PS50261">
    <property type="entry name" value="G_PROTEIN_RECEP_F2_4"/>
    <property type="match status" value="1"/>
</dbReference>
<keyword evidence="2 5" id="KW-0812">Transmembrane</keyword>
<feature type="transmembrane region" description="Helical" evidence="5">
    <location>
        <begin position="339"/>
        <end position="365"/>
    </location>
</feature>
<dbReference type="GO" id="GO:0004888">
    <property type="term" value="F:transmembrane signaling receptor activity"/>
    <property type="evidence" value="ECO:0007669"/>
    <property type="project" value="InterPro"/>
</dbReference>
<feature type="transmembrane region" description="Helical" evidence="5">
    <location>
        <begin position="218"/>
        <end position="235"/>
    </location>
</feature>
<feature type="non-terminal residue" evidence="8">
    <location>
        <position position="1"/>
    </location>
</feature>
<evidence type="ECO:0000256" key="4">
    <source>
        <dbReference type="ARBA" id="ARBA00023136"/>
    </source>
</evidence>
<evidence type="ECO:0000313" key="8">
    <source>
        <dbReference type="EMBL" id="JAS43630.1"/>
    </source>
</evidence>
<feature type="signal peptide" evidence="6">
    <location>
        <begin position="1"/>
        <end position="21"/>
    </location>
</feature>
<feature type="transmembrane region" description="Helical" evidence="5">
    <location>
        <begin position="386"/>
        <end position="410"/>
    </location>
</feature>
<dbReference type="PANTHER" id="PTHR46953">
    <property type="entry name" value="G-PROTEIN COUPLED RECEPTOR MTH-LIKE 1-RELATED"/>
    <property type="match status" value="1"/>
</dbReference>
<accession>A0A1B6F0B2</accession>
<evidence type="ECO:0000256" key="2">
    <source>
        <dbReference type="ARBA" id="ARBA00022692"/>
    </source>
</evidence>
<gene>
    <name evidence="8" type="ORF">g.8872</name>
</gene>
<name>A0A1B6F0B2_9HEMI</name>
<dbReference type="InterPro" id="IPR017981">
    <property type="entry name" value="GPCR_2-like_7TM"/>
</dbReference>
<dbReference type="AlphaFoldDB" id="A0A1B6F0B2"/>
<comment type="subcellular location">
    <subcellularLocation>
        <location evidence="1">Membrane</location>
        <topology evidence="1">Multi-pass membrane protein</topology>
    </subcellularLocation>
</comment>
<dbReference type="Gene3D" id="1.20.1070.10">
    <property type="entry name" value="Rhodopsin 7-helix transmembrane proteins"/>
    <property type="match status" value="1"/>
</dbReference>
<feature type="chain" id="PRO_5008582602" description="G-protein coupled receptors family 2 profile 2 domain-containing protein" evidence="6">
    <location>
        <begin position="22"/>
        <end position="479"/>
    </location>
</feature>
<evidence type="ECO:0000259" key="7">
    <source>
        <dbReference type="PROSITE" id="PS50261"/>
    </source>
</evidence>
<feature type="domain" description="G-protein coupled receptors family 2 profile 2" evidence="7">
    <location>
        <begin position="186"/>
        <end position="438"/>
    </location>
</feature>
<dbReference type="PANTHER" id="PTHR46953:SF2">
    <property type="entry name" value="G-PROTEIN COUPLED RECEPTOR MTH-LIKE 5-RELATED"/>
    <property type="match status" value="1"/>
</dbReference>
<reference evidence="8" key="1">
    <citation type="submission" date="2015-11" db="EMBL/GenBank/DDBJ databases">
        <title>De novo transcriptome assembly of four potential Pierce s Disease insect vectors from Arizona vineyards.</title>
        <authorList>
            <person name="Tassone E.E."/>
        </authorList>
    </citation>
    <scope>NUCLEOTIDE SEQUENCE</scope>
</reference>
<sequence length="479" mass="54329">LCAMCARLCLSVVLCMCAATAGNIPPPPRENLVMVNKCCERSELMVDGHCRRVEETNSTAWTPVFSDELGRDNVQVRGFTLLIGVPKCYSRQQFPIYHIPGEADRLALLPNGHLRHYYLQTSGNGQSAVDLWERENSPDQRYFDYEQGLYCMDKVLQDGEQVGKLFALVCNPHVPSAWHDTEILLRRIVDPMCHAVALCCYITVAVIHFVLPQLRDLVGNMVTTLCVCLAVGQVADTVRIFTEFTSPRVYLLADAILYASLLGAFFWLNSAGYYIWKTFRSRNVFLRITDGRKYCYYSMYVWSCTVGMTLFAVFAHLTLDSGDKMMAVADKNTPQNPEGAIGWLGVAVFFTPIAFTVLINIYFYASTVNIIKRMSTYGRIHHKMKYSFVTFGKLFLVMALGWVFLLLAWTPQSGLYYGYMVSNALQGPLVLYICVCSQKRVKFLLRKACCYDKCCCVCCRPKENEVPEWGEESMAMNTR</sequence>
<keyword evidence="3 5" id="KW-1133">Transmembrane helix</keyword>
<dbReference type="GO" id="GO:0007166">
    <property type="term" value="P:cell surface receptor signaling pathway"/>
    <property type="evidence" value="ECO:0007669"/>
    <property type="project" value="InterPro"/>
</dbReference>
<dbReference type="GO" id="GO:0016020">
    <property type="term" value="C:membrane"/>
    <property type="evidence" value="ECO:0007669"/>
    <property type="project" value="UniProtKB-SubCell"/>
</dbReference>
<feature type="transmembrane region" description="Helical" evidence="5">
    <location>
        <begin position="255"/>
        <end position="276"/>
    </location>
</feature>
<evidence type="ECO:0000256" key="1">
    <source>
        <dbReference type="ARBA" id="ARBA00004141"/>
    </source>
</evidence>
<dbReference type="InterPro" id="IPR052808">
    <property type="entry name" value="GPCR_Mth-like"/>
</dbReference>
<evidence type="ECO:0000256" key="3">
    <source>
        <dbReference type="ARBA" id="ARBA00022989"/>
    </source>
</evidence>
<dbReference type="CDD" id="cd15039">
    <property type="entry name" value="7tmB3_Methuselah-like"/>
    <property type="match status" value="1"/>
</dbReference>
<keyword evidence="6" id="KW-0732">Signal</keyword>